<feature type="transmembrane region" description="Helical" evidence="12">
    <location>
        <begin position="109"/>
        <end position="130"/>
    </location>
</feature>
<dbReference type="PROSITE" id="PS51098">
    <property type="entry name" value="PTS_EIIB_TYPE_1"/>
    <property type="match status" value="1"/>
</dbReference>
<dbReference type="Proteomes" id="UP000746751">
    <property type="component" value="Unassembled WGS sequence"/>
</dbReference>
<dbReference type="FunFam" id="3.30.1360.60:FF:000001">
    <property type="entry name" value="PTS system glucose-specific IIBC component PtsG"/>
    <property type="match status" value="1"/>
</dbReference>
<dbReference type="InterPro" id="IPR036878">
    <property type="entry name" value="Glu_permease_IIB"/>
</dbReference>
<reference evidence="15" key="2">
    <citation type="submission" date="2021-09" db="EMBL/GenBank/DDBJ databases">
        <authorList>
            <person name="Gilroy R."/>
        </authorList>
    </citation>
    <scope>NUCLEOTIDE SEQUENCE</scope>
    <source>
        <strain evidence="15">ChiGjej2B2-7701</strain>
    </source>
</reference>
<evidence type="ECO:0000259" key="13">
    <source>
        <dbReference type="PROSITE" id="PS51098"/>
    </source>
</evidence>
<evidence type="ECO:0000256" key="1">
    <source>
        <dbReference type="ARBA" id="ARBA00004651"/>
    </source>
</evidence>
<feature type="active site" description="Phosphocysteine intermediate; for EIIB activity" evidence="11">
    <location>
        <position position="27"/>
    </location>
</feature>
<keyword evidence="7 12" id="KW-0812">Transmembrane</keyword>
<organism evidence="15 16">
    <name type="scientific">Collinsella ihumii</name>
    <dbReference type="NCBI Taxonomy" id="1720204"/>
    <lineage>
        <taxon>Bacteria</taxon>
        <taxon>Bacillati</taxon>
        <taxon>Actinomycetota</taxon>
        <taxon>Coriobacteriia</taxon>
        <taxon>Coriobacteriales</taxon>
        <taxon>Coriobacteriaceae</taxon>
        <taxon>Collinsella</taxon>
    </lineage>
</organism>
<evidence type="ECO:0000256" key="6">
    <source>
        <dbReference type="ARBA" id="ARBA00022683"/>
    </source>
</evidence>
<keyword evidence="8" id="KW-0418">Kinase</keyword>
<comment type="caution">
    <text evidence="15">The sequence shown here is derived from an EMBL/GenBank/DDBJ whole genome shotgun (WGS) entry which is preliminary data.</text>
</comment>
<dbReference type="GO" id="GO:0008982">
    <property type="term" value="F:protein-N(PI)-phosphohistidine-sugar phosphotransferase activity"/>
    <property type="evidence" value="ECO:0007669"/>
    <property type="project" value="InterPro"/>
</dbReference>
<keyword evidence="2" id="KW-0813">Transport</keyword>
<dbReference type="GO" id="GO:0016301">
    <property type="term" value="F:kinase activity"/>
    <property type="evidence" value="ECO:0007669"/>
    <property type="project" value="UniProtKB-KW"/>
</dbReference>
<dbReference type="InterPro" id="IPR001996">
    <property type="entry name" value="PTS_IIB_1"/>
</dbReference>
<dbReference type="GO" id="GO:0015771">
    <property type="term" value="P:trehalose transport"/>
    <property type="evidence" value="ECO:0007669"/>
    <property type="project" value="TreeGrafter"/>
</dbReference>
<evidence type="ECO:0000256" key="8">
    <source>
        <dbReference type="ARBA" id="ARBA00022777"/>
    </source>
</evidence>
<feature type="transmembrane region" description="Helical" evidence="12">
    <location>
        <begin position="389"/>
        <end position="412"/>
    </location>
</feature>
<feature type="transmembrane region" description="Helical" evidence="12">
    <location>
        <begin position="150"/>
        <end position="171"/>
    </location>
</feature>
<protein>
    <submittedName>
        <fullName evidence="15">PTS transporter subunit EIIC</fullName>
    </submittedName>
</protein>
<comment type="subcellular location">
    <subcellularLocation>
        <location evidence="1">Cell membrane</location>
        <topology evidence="1">Multi-pass membrane protein</topology>
    </subcellularLocation>
</comment>
<dbReference type="PANTHER" id="PTHR30175">
    <property type="entry name" value="PHOSPHOTRANSFERASE SYSTEM TRANSPORT PROTEIN"/>
    <property type="match status" value="1"/>
</dbReference>
<reference evidence="15" key="1">
    <citation type="journal article" date="2021" name="PeerJ">
        <title>Extensive microbial diversity within the chicken gut microbiome revealed by metagenomics and culture.</title>
        <authorList>
            <person name="Gilroy R."/>
            <person name="Ravi A."/>
            <person name="Getino M."/>
            <person name="Pursley I."/>
            <person name="Horton D.L."/>
            <person name="Alikhan N.F."/>
            <person name="Baker D."/>
            <person name="Gharbi K."/>
            <person name="Hall N."/>
            <person name="Watson M."/>
            <person name="Adriaenssens E.M."/>
            <person name="Foster-Nyarko E."/>
            <person name="Jarju S."/>
            <person name="Secka A."/>
            <person name="Antonio M."/>
            <person name="Oren A."/>
            <person name="Chaudhuri R.R."/>
            <person name="La Ragione R."/>
            <person name="Hildebrand F."/>
            <person name="Pallen M.J."/>
        </authorList>
    </citation>
    <scope>NUCLEOTIDE SEQUENCE</scope>
    <source>
        <strain evidence="15">ChiGjej2B2-7701</strain>
    </source>
</reference>
<feature type="transmembrane region" description="Helical" evidence="12">
    <location>
        <begin position="329"/>
        <end position="350"/>
    </location>
</feature>
<dbReference type="EMBL" id="DYVF01000037">
    <property type="protein sequence ID" value="HJG30787.1"/>
    <property type="molecule type" value="Genomic_DNA"/>
</dbReference>
<dbReference type="GO" id="GO:0090589">
    <property type="term" value="F:protein-phosphocysteine-trehalose phosphotransferase system transporter activity"/>
    <property type="evidence" value="ECO:0007669"/>
    <property type="project" value="TreeGrafter"/>
</dbReference>
<feature type="transmembrane region" description="Helical" evidence="12">
    <location>
        <begin position="246"/>
        <end position="270"/>
    </location>
</feature>
<dbReference type="InterPro" id="IPR003352">
    <property type="entry name" value="PTS_EIIC"/>
</dbReference>
<keyword evidence="10 12" id="KW-0472">Membrane</keyword>
<evidence type="ECO:0000256" key="4">
    <source>
        <dbReference type="ARBA" id="ARBA00022597"/>
    </source>
</evidence>
<feature type="transmembrane region" description="Helical" evidence="12">
    <location>
        <begin position="290"/>
        <end position="317"/>
    </location>
</feature>
<evidence type="ECO:0000256" key="11">
    <source>
        <dbReference type="PROSITE-ProRule" id="PRU00421"/>
    </source>
</evidence>
<dbReference type="CDD" id="cd00212">
    <property type="entry name" value="PTS_IIB_glc"/>
    <property type="match status" value="1"/>
</dbReference>
<evidence type="ECO:0000313" key="16">
    <source>
        <dbReference type="Proteomes" id="UP000746751"/>
    </source>
</evidence>
<evidence type="ECO:0000256" key="2">
    <source>
        <dbReference type="ARBA" id="ARBA00022448"/>
    </source>
</evidence>
<evidence type="ECO:0000256" key="3">
    <source>
        <dbReference type="ARBA" id="ARBA00022475"/>
    </source>
</evidence>
<evidence type="ECO:0000256" key="5">
    <source>
        <dbReference type="ARBA" id="ARBA00022679"/>
    </source>
</evidence>
<feature type="domain" description="PTS EIIC type-1" evidence="14">
    <location>
        <begin position="111"/>
        <end position="466"/>
    </location>
</feature>
<name>A0A921IRQ0_9ACTN</name>
<keyword evidence="4" id="KW-0762">Sugar transport</keyword>
<keyword evidence="3" id="KW-1003">Cell membrane</keyword>
<feature type="transmembrane region" description="Helical" evidence="12">
    <location>
        <begin position="362"/>
        <end position="382"/>
    </location>
</feature>
<feature type="transmembrane region" description="Helical" evidence="12">
    <location>
        <begin position="178"/>
        <end position="197"/>
    </location>
</feature>
<keyword evidence="5" id="KW-0808">Transferase</keyword>
<dbReference type="SUPFAM" id="SSF55604">
    <property type="entry name" value="Glucose permease domain IIB"/>
    <property type="match status" value="1"/>
</dbReference>
<sequence>MADNKKIAADVLEAVGGKNNVTYVTHCMTRLRFNLKDRSKAKPEAVNAVKGVIGSQESGTQFQVIIGNNVEKVYNELCDLGGFKRESAVEENLDAPKEKLTLKKVGQNILDYLSGSLTQLIPLLIGAAMFKTVQAVLGPQMLNLITPESNLYTLLEFTYNAGFFFMPIYLGYTASKKLGVTPVIGMMLGGILIAPAFRDLAGQPFDVYGIPTTAYDYSQTVLPILLSVWVLSYVERFFKRVIPDVLSTALTSFLSLAVMLPISLCLLAPLGNYCSGALSQVVLGFNSVGGFFAIAVITAVWEFIVMSGMHLVVLSVGMTMLAETGTLDTVFCAIGFAAFAVYGCAFGAMLRMRNREEKGLALGYLASGLLGGVTEPTLYGLCFRHRRTFAGVVAGGFAGGLYAGITHVVSYMVSNANVFQVFAFAGGGVSNIVNGCITLAICFVVAAIVTFLFGFAKDDPALQAEE</sequence>
<evidence type="ECO:0000256" key="7">
    <source>
        <dbReference type="ARBA" id="ARBA00022692"/>
    </source>
</evidence>
<evidence type="ECO:0000259" key="14">
    <source>
        <dbReference type="PROSITE" id="PS51103"/>
    </source>
</evidence>
<keyword evidence="6" id="KW-0598">Phosphotransferase system</keyword>
<dbReference type="InterPro" id="IPR013013">
    <property type="entry name" value="PTS_EIIC_1"/>
</dbReference>
<dbReference type="PROSITE" id="PS51103">
    <property type="entry name" value="PTS_EIIC_TYPE_1"/>
    <property type="match status" value="1"/>
</dbReference>
<dbReference type="GO" id="GO:0009401">
    <property type="term" value="P:phosphoenolpyruvate-dependent sugar phosphotransferase system"/>
    <property type="evidence" value="ECO:0007669"/>
    <property type="project" value="UniProtKB-KW"/>
</dbReference>
<evidence type="ECO:0000256" key="9">
    <source>
        <dbReference type="ARBA" id="ARBA00022989"/>
    </source>
</evidence>
<evidence type="ECO:0000256" key="12">
    <source>
        <dbReference type="SAM" id="Phobius"/>
    </source>
</evidence>
<dbReference type="Gene3D" id="3.30.1360.60">
    <property type="entry name" value="Glucose permease domain IIB"/>
    <property type="match status" value="1"/>
</dbReference>
<accession>A0A921IRQ0</accession>
<dbReference type="AlphaFoldDB" id="A0A921IRQ0"/>
<gene>
    <name evidence="15" type="ORF">K8U80_05260</name>
</gene>
<feature type="transmembrane region" description="Helical" evidence="12">
    <location>
        <begin position="432"/>
        <end position="456"/>
    </location>
</feature>
<dbReference type="GO" id="GO:0005886">
    <property type="term" value="C:plasma membrane"/>
    <property type="evidence" value="ECO:0007669"/>
    <property type="project" value="UniProtKB-SubCell"/>
</dbReference>
<dbReference type="Pfam" id="PF00367">
    <property type="entry name" value="PTS_EIIB"/>
    <property type="match status" value="1"/>
</dbReference>
<feature type="domain" description="PTS EIIB type-1" evidence="13">
    <location>
        <begin position="5"/>
        <end position="87"/>
    </location>
</feature>
<dbReference type="PANTHER" id="PTHR30175:SF1">
    <property type="entry name" value="PTS SYSTEM ARBUTIN-, CELLOBIOSE-, AND SALICIN-SPECIFIC EIIBC COMPONENT-RELATED"/>
    <property type="match status" value="1"/>
</dbReference>
<dbReference type="Pfam" id="PF02378">
    <property type="entry name" value="PTS_EIIC"/>
    <property type="match status" value="1"/>
</dbReference>
<dbReference type="InterPro" id="IPR018113">
    <property type="entry name" value="PTrfase_EIIB_Cys"/>
</dbReference>
<proteinExistence type="predicted"/>
<evidence type="ECO:0000313" key="15">
    <source>
        <dbReference type="EMBL" id="HJG30787.1"/>
    </source>
</evidence>
<evidence type="ECO:0000256" key="10">
    <source>
        <dbReference type="ARBA" id="ARBA00023136"/>
    </source>
</evidence>
<dbReference type="PROSITE" id="PS01035">
    <property type="entry name" value="PTS_EIIB_TYPE_1_CYS"/>
    <property type="match status" value="1"/>
</dbReference>
<keyword evidence="9 12" id="KW-1133">Transmembrane helix</keyword>
<dbReference type="InterPro" id="IPR050558">
    <property type="entry name" value="PTS_Sugar-Specific_Components"/>
</dbReference>